<evidence type="ECO:0000256" key="5">
    <source>
        <dbReference type="ARBA" id="ARBA00023157"/>
    </source>
</evidence>
<keyword evidence="5" id="KW-1015">Disulfide bond</keyword>
<keyword evidence="2" id="KW-0479">Metal-binding</keyword>
<feature type="signal peptide" evidence="7">
    <location>
        <begin position="1"/>
        <end position="22"/>
    </location>
</feature>
<evidence type="ECO:0000256" key="3">
    <source>
        <dbReference type="ARBA" id="ARBA00022759"/>
    </source>
</evidence>
<feature type="chain" id="PRO_5023098748" evidence="7">
    <location>
        <begin position="23"/>
        <end position="269"/>
    </location>
</feature>
<dbReference type="Pfam" id="PF02265">
    <property type="entry name" value="S1-P1_nuclease"/>
    <property type="match status" value="1"/>
</dbReference>
<organism evidence="8 9">
    <name type="scientific">Alistipes shahii</name>
    <dbReference type="NCBI Taxonomy" id="328814"/>
    <lineage>
        <taxon>Bacteria</taxon>
        <taxon>Pseudomonadati</taxon>
        <taxon>Bacteroidota</taxon>
        <taxon>Bacteroidia</taxon>
        <taxon>Bacteroidales</taxon>
        <taxon>Rikenellaceae</taxon>
        <taxon>Alistipes</taxon>
    </lineage>
</organism>
<evidence type="ECO:0000256" key="6">
    <source>
        <dbReference type="ARBA" id="ARBA00023180"/>
    </source>
</evidence>
<sequence length="269" mass="31128">MNAMKKLICLLLMLCAGTAAFAWGGREHRLIAYIAEAHLTPRTRQVLDRYLDQSIVEYSTWMDRYRTAPGYEITTYWHMVTIDKDGSVPPEPLRPNGDGDAVRQLTRAIERLRNYRELSDSTVNVNLKYVIHLVGEMHCPGHIYFADLPGGMDAPRHYDFFLLKYKGKEVTYHWVWDGSVSRQYPDWTEEDFRRELDKWPAEKQRAVGEGTPADWALECARSCRVVYDWAKPGDDIDEGFLREHGALPVDQALRGAYRLARVLNDLFDN</sequence>
<dbReference type="GO" id="GO:0046872">
    <property type="term" value="F:metal ion binding"/>
    <property type="evidence" value="ECO:0007669"/>
    <property type="project" value="UniProtKB-KW"/>
</dbReference>
<evidence type="ECO:0000313" key="9">
    <source>
        <dbReference type="Proteomes" id="UP000323567"/>
    </source>
</evidence>
<comment type="caution">
    <text evidence="8">The sequence shown here is derived from an EMBL/GenBank/DDBJ whole genome shotgun (WGS) entry which is preliminary data.</text>
</comment>
<dbReference type="CDD" id="cd11010">
    <property type="entry name" value="S1-P1_nuclease"/>
    <property type="match status" value="1"/>
</dbReference>
<dbReference type="GO" id="GO:0006308">
    <property type="term" value="P:DNA catabolic process"/>
    <property type="evidence" value="ECO:0007669"/>
    <property type="project" value="InterPro"/>
</dbReference>
<proteinExistence type="predicted"/>
<dbReference type="GO" id="GO:0003676">
    <property type="term" value="F:nucleic acid binding"/>
    <property type="evidence" value="ECO:0007669"/>
    <property type="project" value="InterPro"/>
</dbReference>
<evidence type="ECO:0000256" key="2">
    <source>
        <dbReference type="ARBA" id="ARBA00022723"/>
    </source>
</evidence>
<dbReference type="Gene3D" id="1.10.575.10">
    <property type="entry name" value="P1 Nuclease"/>
    <property type="match status" value="1"/>
</dbReference>
<dbReference type="PANTHER" id="PTHR33146">
    <property type="entry name" value="ENDONUCLEASE 4"/>
    <property type="match status" value="1"/>
</dbReference>
<name>A0A5B3GEI9_9BACT</name>
<dbReference type="InterPro" id="IPR003154">
    <property type="entry name" value="S1/P1nuclease"/>
</dbReference>
<accession>A0A5B3GEI9</accession>
<protein>
    <submittedName>
        <fullName evidence="8">S1/P1 nuclease</fullName>
    </submittedName>
</protein>
<keyword evidence="1" id="KW-0540">Nuclease</keyword>
<dbReference type="GO" id="GO:0016788">
    <property type="term" value="F:hydrolase activity, acting on ester bonds"/>
    <property type="evidence" value="ECO:0007669"/>
    <property type="project" value="InterPro"/>
</dbReference>
<dbReference type="EMBL" id="VVXK01000002">
    <property type="protein sequence ID" value="KAA2371632.1"/>
    <property type="molecule type" value="Genomic_DNA"/>
</dbReference>
<evidence type="ECO:0000256" key="1">
    <source>
        <dbReference type="ARBA" id="ARBA00022722"/>
    </source>
</evidence>
<dbReference type="GO" id="GO:0004519">
    <property type="term" value="F:endonuclease activity"/>
    <property type="evidence" value="ECO:0007669"/>
    <property type="project" value="UniProtKB-KW"/>
</dbReference>
<evidence type="ECO:0000256" key="7">
    <source>
        <dbReference type="SAM" id="SignalP"/>
    </source>
</evidence>
<dbReference type="SUPFAM" id="SSF48537">
    <property type="entry name" value="Phospholipase C/P1 nuclease"/>
    <property type="match status" value="1"/>
</dbReference>
<dbReference type="InterPro" id="IPR008947">
    <property type="entry name" value="PLipase_C/P1_nuclease_dom_sf"/>
</dbReference>
<evidence type="ECO:0000313" key="8">
    <source>
        <dbReference type="EMBL" id="KAA2371632.1"/>
    </source>
</evidence>
<keyword evidence="6" id="KW-0325">Glycoprotein</keyword>
<evidence type="ECO:0000256" key="4">
    <source>
        <dbReference type="ARBA" id="ARBA00022801"/>
    </source>
</evidence>
<keyword evidence="4" id="KW-0378">Hydrolase</keyword>
<keyword evidence="7" id="KW-0732">Signal</keyword>
<dbReference type="PANTHER" id="PTHR33146:SF26">
    <property type="entry name" value="ENDONUCLEASE 4"/>
    <property type="match status" value="1"/>
</dbReference>
<gene>
    <name evidence="8" type="ORF">F2Y13_02255</name>
</gene>
<keyword evidence="3" id="KW-0255">Endonuclease</keyword>
<dbReference type="Proteomes" id="UP000323567">
    <property type="component" value="Unassembled WGS sequence"/>
</dbReference>
<dbReference type="AlphaFoldDB" id="A0A5B3GEI9"/>
<reference evidence="8 9" key="1">
    <citation type="journal article" date="2019" name="Nat. Med.">
        <title>A library of human gut bacterial isolates paired with longitudinal multiomics data enables mechanistic microbiome research.</title>
        <authorList>
            <person name="Poyet M."/>
            <person name="Groussin M."/>
            <person name="Gibbons S.M."/>
            <person name="Avila-Pacheco J."/>
            <person name="Jiang X."/>
            <person name="Kearney S.M."/>
            <person name="Perrotta A.R."/>
            <person name="Berdy B."/>
            <person name="Zhao S."/>
            <person name="Lieberman T.D."/>
            <person name="Swanson P.K."/>
            <person name="Smith M."/>
            <person name="Roesemann S."/>
            <person name="Alexander J.E."/>
            <person name="Rich S.A."/>
            <person name="Livny J."/>
            <person name="Vlamakis H."/>
            <person name="Clish C."/>
            <person name="Bullock K."/>
            <person name="Deik A."/>
            <person name="Scott J."/>
            <person name="Pierce K.A."/>
            <person name="Xavier R.J."/>
            <person name="Alm E.J."/>
        </authorList>
    </citation>
    <scope>NUCLEOTIDE SEQUENCE [LARGE SCALE GENOMIC DNA]</scope>
    <source>
        <strain evidence="8 9">BIOML-A2</strain>
    </source>
</reference>